<proteinExistence type="predicted"/>
<organism evidence="1 2">
    <name type="scientific">Paenibacillus xerothermodurans</name>
    <dbReference type="NCBI Taxonomy" id="1977292"/>
    <lineage>
        <taxon>Bacteria</taxon>
        <taxon>Bacillati</taxon>
        <taxon>Bacillota</taxon>
        <taxon>Bacilli</taxon>
        <taxon>Bacillales</taxon>
        <taxon>Paenibacillaceae</taxon>
        <taxon>Paenibacillus</taxon>
    </lineage>
</organism>
<keyword evidence="2" id="KW-1185">Reference proteome</keyword>
<dbReference type="Proteomes" id="UP000214746">
    <property type="component" value="Unassembled WGS sequence"/>
</dbReference>
<sequence>MKTRLSYYPTLEVKNDTKDYHIDGSWTWTNMPDPKYDYADDNDDGNDDEMEAISRRQDSMTTSRYNVNIYWQVLVDGAHKMKRH</sequence>
<name>A0A2W1NMB4_PAEXE</name>
<dbReference type="AlphaFoldDB" id="A0A2W1NMB4"/>
<reference evidence="1" key="1">
    <citation type="submission" date="2018-06" db="EMBL/GenBank/DDBJ databases">
        <title>Paenibacillus xerothermodurans sp. nov. an extremely dry heat resistant spore forming bacterium isolated from the soil of Cape Canaveral, Florida.</title>
        <authorList>
            <person name="Seuylemezian A."/>
            <person name="Kaur N."/>
            <person name="Patil P."/>
            <person name="Patil P."/>
            <person name="Mayilraj S."/>
            <person name="Vaishampayan P."/>
        </authorList>
    </citation>
    <scope>NUCLEOTIDE SEQUENCE [LARGE SCALE GENOMIC DNA]</scope>
    <source>
        <strain evidence="1">ATCC 27380</strain>
    </source>
</reference>
<evidence type="ECO:0000313" key="1">
    <source>
        <dbReference type="EMBL" id="PZE18996.1"/>
    </source>
</evidence>
<comment type="caution">
    <text evidence="1">The sequence shown here is derived from an EMBL/GenBank/DDBJ whole genome shotgun (WGS) entry which is preliminary data.</text>
</comment>
<protein>
    <submittedName>
        <fullName evidence="1">Uncharacterized protein</fullName>
    </submittedName>
</protein>
<dbReference type="EMBL" id="NHRJ02000031">
    <property type="protein sequence ID" value="PZE18996.1"/>
    <property type="molecule type" value="Genomic_DNA"/>
</dbReference>
<accession>A0A2W1NMB4</accession>
<gene>
    <name evidence="1" type="ORF">CBW46_020910</name>
</gene>
<evidence type="ECO:0000313" key="2">
    <source>
        <dbReference type="Proteomes" id="UP000214746"/>
    </source>
</evidence>